<dbReference type="Pfam" id="PF00651">
    <property type="entry name" value="BTB"/>
    <property type="match status" value="1"/>
</dbReference>
<keyword evidence="4" id="KW-1133">Transmembrane helix</keyword>
<dbReference type="SUPFAM" id="SSF52540">
    <property type="entry name" value="P-loop containing nucleoside triphosphate hydrolases"/>
    <property type="match status" value="1"/>
</dbReference>
<dbReference type="Gene3D" id="3.40.50.300">
    <property type="entry name" value="P-loop containing nucleotide triphosphate hydrolases"/>
    <property type="match status" value="1"/>
</dbReference>
<evidence type="ECO:0000313" key="6">
    <source>
        <dbReference type="EMBL" id="CAK0865704.1"/>
    </source>
</evidence>
<feature type="domain" description="BTB" evidence="5">
    <location>
        <begin position="193"/>
        <end position="259"/>
    </location>
</feature>
<feature type="compositionally biased region" description="Gly residues" evidence="3">
    <location>
        <begin position="1110"/>
        <end position="1129"/>
    </location>
</feature>
<dbReference type="PANTHER" id="PTHR11711">
    <property type="entry name" value="ADP RIBOSYLATION FACTOR-RELATED"/>
    <property type="match status" value="1"/>
</dbReference>
<dbReference type="SMART" id="SM00178">
    <property type="entry name" value="SAR"/>
    <property type="match status" value="1"/>
</dbReference>
<keyword evidence="1" id="KW-0547">Nucleotide-binding</keyword>
<dbReference type="CDD" id="cd18186">
    <property type="entry name" value="BTB_POZ_ZBTB_KLHL-like"/>
    <property type="match status" value="1"/>
</dbReference>
<name>A0ABN9UZS2_9DINO</name>
<dbReference type="InterPro" id="IPR027417">
    <property type="entry name" value="P-loop_NTPase"/>
</dbReference>
<feature type="transmembrane region" description="Helical" evidence="4">
    <location>
        <begin position="797"/>
        <end position="821"/>
    </location>
</feature>
<dbReference type="Gene3D" id="3.30.710.10">
    <property type="entry name" value="Potassium Channel Kv1.1, Chain A"/>
    <property type="match status" value="1"/>
</dbReference>
<feature type="transmembrane region" description="Helical" evidence="4">
    <location>
        <begin position="972"/>
        <end position="990"/>
    </location>
</feature>
<dbReference type="InterPro" id="IPR037185">
    <property type="entry name" value="EmrE-like"/>
</dbReference>
<dbReference type="PROSITE" id="PS50097">
    <property type="entry name" value="BTB"/>
    <property type="match status" value="1"/>
</dbReference>
<evidence type="ECO:0000259" key="5">
    <source>
        <dbReference type="PROSITE" id="PS50097"/>
    </source>
</evidence>
<proteinExistence type="predicted"/>
<feature type="transmembrane region" description="Helical" evidence="4">
    <location>
        <begin position="833"/>
        <end position="852"/>
    </location>
</feature>
<feature type="compositionally biased region" description="Basic and acidic residues" evidence="3">
    <location>
        <begin position="1132"/>
        <end position="1144"/>
    </location>
</feature>
<dbReference type="PROSITE" id="PS51417">
    <property type="entry name" value="ARF"/>
    <property type="match status" value="1"/>
</dbReference>
<dbReference type="InterPro" id="IPR024156">
    <property type="entry name" value="Small_GTPase_ARF"/>
</dbReference>
<feature type="transmembrane region" description="Helical" evidence="4">
    <location>
        <begin position="946"/>
        <end position="965"/>
    </location>
</feature>
<feature type="compositionally biased region" description="Gly residues" evidence="3">
    <location>
        <begin position="1055"/>
        <end position="1065"/>
    </location>
</feature>
<dbReference type="PRINTS" id="PR00328">
    <property type="entry name" value="SAR1GTPBP"/>
</dbReference>
<keyword evidence="4" id="KW-0812">Transmembrane</keyword>
<dbReference type="Pfam" id="PF00025">
    <property type="entry name" value="Arf"/>
    <property type="match status" value="1"/>
</dbReference>
<dbReference type="NCBIfam" id="TIGR00231">
    <property type="entry name" value="small_GTP"/>
    <property type="match status" value="1"/>
</dbReference>
<dbReference type="SUPFAM" id="SSF103481">
    <property type="entry name" value="Multidrug resistance efflux transporter EmrE"/>
    <property type="match status" value="1"/>
</dbReference>
<dbReference type="EMBL" id="CAUYUJ010016477">
    <property type="protein sequence ID" value="CAK0865704.1"/>
    <property type="molecule type" value="Genomic_DNA"/>
</dbReference>
<keyword evidence="4" id="KW-0472">Membrane</keyword>
<feature type="compositionally biased region" description="Basic and acidic residues" evidence="3">
    <location>
        <begin position="1197"/>
        <end position="1212"/>
    </location>
</feature>
<accession>A0ABN9UZS2</accession>
<feature type="transmembrane region" description="Helical" evidence="4">
    <location>
        <begin position="867"/>
        <end position="887"/>
    </location>
</feature>
<dbReference type="InterPro" id="IPR000210">
    <property type="entry name" value="BTB/POZ_dom"/>
</dbReference>
<protein>
    <recommendedName>
        <fullName evidence="5">BTB domain-containing protein</fullName>
    </recommendedName>
</protein>
<dbReference type="Proteomes" id="UP001189429">
    <property type="component" value="Unassembled WGS sequence"/>
</dbReference>
<evidence type="ECO:0000256" key="4">
    <source>
        <dbReference type="SAM" id="Phobius"/>
    </source>
</evidence>
<feature type="transmembrane region" description="Helical" evidence="4">
    <location>
        <begin position="908"/>
        <end position="926"/>
    </location>
</feature>
<dbReference type="InterPro" id="IPR011333">
    <property type="entry name" value="SKP1/BTB/POZ_sf"/>
</dbReference>
<evidence type="ECO:0000256" key="3">
    <source>
        <dbReference type="SAM" id="MobiDB-lite"/>
    </source>
</evidence>
<gene>
    <name evidence="6" type="ORF">PCOR1329_LOCUS53154</name>
</gene>
<feature type="region of interest" description="Disordered" evidence="3">
    <location>
        <begin position="1047"/>
        <end position="1212"/>
    </location>
</feature>
<feature type="compositionally biased region" description="Low complexity" evidence="3">
    <location>
        <begin position="1155"/>
        <end position="1174"/>
    </location>
</feature>
<sequence length="1212" mass="126692">MEKAPRSILGGGSLEWVWAAIASGDLSAVRAAPPCFDMGSVHPLYGSVLTAFLPALLGLEGRFLEGGGGDRARLMLDIVEELGNRGARPDAVIPSADIVVKGLYQDWRLRGDLTPMQAVIQMRNDLLRYKFTHPPPSAEDCDGASSDASVLSRLIDRYAALSAQAGSIRAERSLVPEAVVQTWERCWQDRSSADVDLVSPDGLSKAHSLVLCAASPVLAAMLSSSMLEGRARKIPVDSAVRVVDMLLFVMYTGCLPEEEPEEPPKVSEGLKVTVRSALASNSANSVLLPAGLCGEVHRVDDKGDALIKFDGIGARQWITRRNFSWLRAAAAAGAATLQRDLAGAFAVAHCWQMTGLAAVLAERLERGVTAEGLEPTLEAAVLHGASRLREVCLAFARSSGRVREAYDASAYCPCVLEALQDAFQREGRKRGMPLALLHTAERGNPAVATGRALVAMGQSLSEQWQRVTGDPQYLCGAQPNAVGLAVSGVWTRLFGKREVCIIMVGLDGAGKTTVLYRMKLGTIVTTVPTVGFNVERLEYQNLVFTIWDLGGQTRTRKLWEHYYQNTDALIFVVDSSDRERIEEAHEELLKMLHREEMRDAVLLVLANKQDLLDAMTTQELTTKLGLNGLGRSRKWLVQETTATVGDGLYEGLDWLALTVATNHTGQRSSTPNHTLVKGEPPGRCAPAMASELGRPVAHGALLVATSALSCWNLLAETLHVTAANTAVLCAARDATALAVLCAAEAHRLACAARRGRAGRCEGGAAAAAPAGREDWALLATVGLPGPFVASLCTVLCAAWAGADAVGVLNALAPAFASGLAASCGLERPTRRSAVGVLLGVGAGLLATAAPVAGPSAHVGGGAPRRPLVGTAAGLAMAFLQGLFLVAMKPLLVARGHRRPLAPSTVTRLAYAFASAASLLALLALAAREGWGWTLTGWRRQDTWLALYAGTVCGALSYSLIAWASYILPVTVVTLYAALQPPLTALVAFAARGEALSAVGLGSMALAVASLVVAADSGLAERPAAQAAPAGAGEALVRASTRGGCGLAVAPSGHPAAGGGGGGGGREVQKNEQARRGSAGKGDGWRSRARGRKGAGKEAAVDFGWSRSAGKGAGNGRSGGGRRGGGGKQQGGNREKELPSEKDLDQALNAYFGKESSAPTTAAATATTTPSVTTVDSEAEKKLKEARAKRFGLQAAPDETKPAKPEAKPEAKP</sequence>
<evidence type="ECO:0000313" key="7">
    <source>
        <dbReference type="Proteomes" id="UP001189429"/>
    </source>
</evidence>
<dbReference type="SMART" id="SM00177">
    <property type="entry name" value="ARF"/>
    <property type="match status" value="1"/>
</dbReference>
<evidence type="ECO:0000256" key="1">
    <source>
        <dbReference type="ARBA" id="ARBA00022741"/>
    </source>
</evidence>
<keyword evidence="7" id="KW-1185">Reference proteome</keyword>
<dbReference type="InterPro" id="IPR005225">
    <property type="entry name" value="Small_GTP-bd"/>
</dbReference>
<keyword evidence="2" id="KW-0342">GTP-binding</keyword>
<organism evidence="6 7">
    <name type="scientific">Prorocentrum cordatum</name>
    <dbReference type="NCBI Taxonomy" id="2364126"/>
    <lineage>
        <taxon>Eukaryota</taxon>
        <taxon>Sar</taxon>
        <taxon>Alveolata</taxon>
        <taxon>Dinophyceae</taxon>
        <taxon>Prorocentrales</taxon>
        <taxon>Prorocentraceae</taxon>
        <taxon>Prorocentrum</taxon>
    </lineage>
</organism>
<reference evidence="6" key="1">
    <citation type="submission" date="2023-10" db="EMBL/GenBank/DDBJ databases">
        <authorList>
            <person name="Chen Y."/>
            <person name="Shah S."/>
            <person name="Dougan E. K."/>
            <person name="Thang M."/>
            <person name="Chan C."/>
        </authorList>
    </citation>
    <scope>NUCLEOTIDE SEQUENCE [LARGE SCALE GENOMIC DNA]</scope>
</reference>
<evidence type="ECO:0000256" key="2">
    <source>
        <dbReference type="ARBA" id="ARBA00023134"/>
    </source>
</evidence>
<feature type="non-terminal residue" evidence="6">
    <location>
        <position position="1212"/>
    </location>
</feature>
<feature type="compositionally biased region" description="Basic and acidic residues" evidence="3">
    <location>
        <begin position="1177"/>
        <end position="1187"/>
    </location>
</feature>
<dbReference type="InterPro" id="IPR006689">
    <property type="entry name" value="Small_GTPase_ARF/SAR"/>
</dbReference>
<dbReference type="SUPFAM" id="SSF54695">
    <property type="entry name" value="POZ domain"/>
    <property type="match status" value="1"/>
</dbReference>
<comment type="caution">
    <text evidence="6">The sequence shown here is derived from an EMBL/GenBank/DDBJ whole genome shotgun (WGS) entry which is preliminary data.</text>
</comment>